<gene>
    <name evidence="4" type="ORF">FOZ74_12575</name>
</gene>
<feature type="chain" id="PRO_5022782922" evidence="3">
    <location>
        <begin position="24"/>
        <end position="356"/>
    </location>
</feature>
<dbReference type="PIRSF" id="PIRSF002825">
    <property type="entry name" value="CfbpA"/>
    <property type="match status" value="1"/>
</dbReference>
<dbReference type="GO" id="GO:0030288">
    <property type="term" value="C:outer membrane-bounded periplasmic space"/>
    <property type="evidence" value="ECO:0007669"/>
    <property type="project" value="TreeGrafter"/>
</dbReference>
<dbReference type="InterPro" id="IPR026045">
    <property type="entry name" value="Ferric-bd"/>
</dbReference>
<dbReference type="RefSeq" id="WP_146913395.1">
    <property type="nucleotide sequence ID" value="NZ_CP042344.1"/>
</dbReference>
<dbReference type="EMBL" id="CP042344">
    <property type="protein sequence ID" value="QEA13798.1"/>
    <property type="molecule type" value="Genomic_DNA"/>
</dbReference>
<dbReference type="AlphaFoldDB" id="A0A5B8RYM2"/>
<evidence type="ECO:0000256" key="1">
    <source>
        <dbReference type="ARBA" id="ARBA00008520"/>
    </source>
</evidence>
<dbReference type="PANTHER" id="PTHR30006">
    <property type="entry name" value="THIAMINE-BINDING PERIPLASMIC PROTEIN-RELATED"/>
    <property type="match status" value="1"/>
</dbReference>
<reference evidence="4 5" key="1">
    <citation type="submission" date="2019-07" db="EMBL/GenBank/DDBJ databases">
        <title>Complete genome sequence of Comamonas sp. NLF 7-7 isolated from livestock.</title>
        <authorList>
            <person name="Kim D.H."/>
            <person name="Kim J.G."/>
        </authorList>
    </citation>
    <scope>NUCLEOTIDE SEQUENCE [LARGE SCALE GENOMIC DNA]</scope>
    <source>
        <strain evidence="4 5">NLF 7-7</strain>
    </source>
</reference>
<dbReference type="SUPFAM" id="SSF53850">
    <property type="entry name" value="Periplasmic binding protein-like II"/>
    <property type="match status" value="1"/>
</dbReference>
<evidence type="ECO:0000256" key="2">
    <source>
        <dbReference type="ARBA" id="ARBA00022729"/>
    </source>
</evidence>
<name>A0A5B8RYM2_9BURK</name>
<evidence type="ECO:0000256" key="3">
    <source>
        <dbReference type="SAM" id="SignalP"/>
    </source>
</evidence>
<dbReference type="Proteomes" id="UP000321199">
    <property type="component" value="Chromosome"/>
</dbReference>
<proteinExistence type="inferred from homology"/>
<dbReference type="PANTHER" id="PTHR30006:SF15">
    <property type="entry name" value="IRON-UTILIZATION PERIPLASMIC PROTEIN"/>
    <property type="match status" value="1"/>
</dbReference>
<comment type="similarity">
    <text evidence="1">Belongs to the bacterial solute-binding protein 1 family.</text>
</comment>
<evidence type="ECO:0000313" key="4">
    <source>
        <dbReference type="EMBL" id="QEA13798.1"/>
    </source>
</evidence>
<dbReference type="Pfam" id="PF13416">
    <property type="entry name" value="SBP_bac_8"/>
    <property type="match status" value="1"/>
</dbReference>
<evidence type="ECO:0000313" key="5">
    <source>
        <dbReference type="Proteomes" id="UP000321199"/>
    </source>
</evidence>
<dbReference type="OrthoDB" id="9769567at2"/>
<protein>
    <submittedName>
        <fullName evidence="4">Extracellular solute-binding protein</fullName>
    </submittedName>
</protein>
<dbReference type="KEGG" id="cof:FOZ74_12575"/>
<keyword evidence="5" id="KW-1185">Reference proteome</keyword>
<sequence>MKKLVGALVLAAVAAAMALPARAQNATIDVYSGRGQTADEAFFADFVSTTSIEVNRTENTGPATLEALRNEGADSPADVVLLDGIALLAQAEAEGLLQPLRSDALQAAVPAALRAAPDGEGATAWFGFARNARIVVYQGEQVDAADVDSYLKLASERNRGKLCMAGAHTPANLGLIAAVIEHEGSAGARRWLSGVKANLARAPEGSDTDQIRAVLAGTCKIALVGQADLARLMQSDVRSDRDAARALAVSFPNQGSWGTHVDVSGAALARHAKHPAQAREFLHYLASAQGQNLFANGNNDWPVVRKFRFDNPELKTLLGAREDFKADATALARIARQLGAARQMAEQVGFDRSQRP</sequence>
<dbReference type="InterPro" id="IPR006059">
    <property type="entry name" value="SBP"/>
</dbReference>
<organism evidence="4 5">
    <name type="scientific">Comamonas flocculans</name>
    <dbReference type="NCBI Taxonomy" id="2597701"/>
    <lineage>
        <taxon>Bacteria</taxon>
        <taxon>Pseudomonadati</taxon>
        <taxon>Pseudomonadota</taxon>
        <taxon>Betaproteobacteria</taxon>
        <taxon>Burkholderiales</taxon>
        <taxon>Comamonadaceae</taxon>
        <taxon>Comamonas</taxon>
    </lineage>
</organism>
<feature type="signal peptide" evidence="3">
    <location>
        <begin position="1"/>
        <end position="23"/>
    </location>
</feature>
<accession>A0A5B8RYM2</accession>
<dbReference type="Gene3D" id="3.40.190.10">
    <property type="entry name" value="Periplasmic binding protein-like II"/>
    <property type="match status" value="2"/>
</dbReference>
<keyword evidence="2 3" id="KW-0732">Signal</keyword>